<accession>A0ABT1SM41</accession>
<evidence type="ECO:0000313" key="3">
    <source>
        <dbReference type="EMBL" id="MCQ5122283.1"/>
    </source>
</evidence>
<sequence>MLLSVQVQTLCYYLLMGWLFALGFSLVGFIFERRFLYRLKGIMEVLYGIGFTLLLYRGLFYLNGGYCNIYLLGLFLCGAWLFYHWYYPVVLPFYEWIYHLFLPLRRLLVLVKRKIFGIMKVHKRKREKRKQDAKRKREEKKKQKEKQ</sequence>
<gene>
    <name evidence="3" type="ORF">NE663_08435</name>
</gene>
<evidence type="ECO:0000256" key="1">
    <source>
        <dbReference type="SAM" id="MobiDB-lite"/>
    </source>
</evidence>
<evidence type="ECO:0000313" key="4">
    <source>
        <dbReference type="Proteomes" id="UP001524435"/>
    </source>
</evidence>
<dbReference type="SUPFAM" id="SSF103473">
    <property type="entry name" value="MFS general substrate transporter"/>
    <property type="match status" value="1"/>
</dbReference>
<keyword evidence="2" id="KW-0812">Transmembrane</keyword>
<feature type="transmembrane region" description="Helical" evidence="2">
    <location>
        <begin position="37"/>
        <end position="56"/>
    </location>
</feature>
<feature type="transmembrane region" description="Helical" evidence="2">
    <location>
        <begin position="68"/>
        <end position="87"/>
    </location>
</feature>
<dbReference type="InterPro" id="IPR019074">
    <property type="entry name" value="YabQ"/>
</dbReference>
<keyword evidence="2" id="KW-1133">Transmembrane helix</keyword>
<feature type="transmembrane region" description="Helical" evidence="2">
    <location>
        <begin position="93"/>
        <end position="111"/>
    </location>
</feature>
<reference evidence="3 4" key="1">
    <citation type="submission" date="2022-06" db="EMBL/GenBank/DDBJ databases">
        <title>Isolation of gut microbiota from human fecal samples.</title>
        <authorList>
            <person name="Pamer E.G."/>
            <person name="Barat B."/>
            <person name="Waligurski E."/>
            <person name="Medina S."/>
            <person name="Paddock L."/>
            <person name="Mostad J."/>
        </authorList>
    </citation>
    <scope>NUCLEOTIDE SEQUENCE [LARGE SCALE GENOMIC DNA]</scope>
    <source>
        <strain evidence="3 4">DFI.6.1</strain>
    </source>
</reference>
<dbReference type="NCBIfam" id="TIGR02893">
    <property type="entry name" value="spore_yabQ"/>
    <property type="match status" value="1"/>
</dbReference>
<feature type="transmembrane region" description="Helical" evidence="2">
    <location>
        <begin position="12"/>
        <end position="31"/>
    </location>
</feature>
<feature type="region of interest" description="Disordered" evidence="1">
    <location>
        <begin position="125"/>
        <end position="147"/>
    </location>
</feature>
<comment type="caution">
    <text evidence="3">The sequence shown here is derived from an EMBL/GenBank/DDBJ whole genome shotgun (WGS) entry which is preliminary data.</text>
</comment>
<keyword evidence="2" id="KW-0472">Membrane</keyword>
<dbReference type="RefSeq" id="WP_102268523.1">
    <property type="nucleotide sequence ID" value="NZ_CALVCM010000073.1"/>
</dbReference>
<feature type="compositionally biased region" description="Basic residues" evidence="1">
    <location>
        <begin position="125"/>
        <end position="139"/>
    </location>
</feature>
<protein>
    <submittedName>
        <fullName evidence="3">Spore cortex biosynthesis protein YabQ</fullName>
    </submittedName>
</protein>
<dbReference type="Proteomes" id="UP001524435">
    <property type="component" value="Unassembled WGS sequence"/>
</dbReference>
<keyword evidence="4" id="KW-1185">Reference proteome</keyword>
<dbReference type="InterPro" id="IPR036259">
    <property type="entry name" value="MFS_trans_sf"/>
</dbReference>
<organism evidence="3 4">
    <name type="scientific">Massilicoli timonensis</name>
    <dbReference type="NCBI Taxonomy" id="2015901"/>
    <lineage>
        <taxon>Bacteria</taxon>
        <taxon>Bacillati</taxon>
        <taxon>Bacillota</taxon>
        <taxon>Erysipelotrichia</taxon>
        <taxon>Erysipelotrichales</taxon>
        <taxon>Erysipelotrichaceae</taxon>
        <taxon>Massilicoli</taxon>
    </lineage>
</organism>
<name>A0ABT1SM41_9FIRM</name>
<proteinExistence type="predicted"/>
<dbReference type="EMBL" id="JANGCH010000012">
    <property type="protein sequence ID" value="MCQ5122283.1"/>
    <property type="molecule type" value="Genomic_DNA"/>
</dbReference>
<evidence type="ECO:0000256" key="2">
    <source>
        <dbReference type="SAM" id="Phobius"/>
    </source>
</evidence>